<proteinExistence type="predicted"/>
<keyword evidence="2" id="KW-1185">Reference proteome</keyword>
<dbReference type="Proteomes" id="UP001458880">
    <property type="component" value="Unassembled WGS sequence"/>
</dbReference>
<protein>
    <submittedName>
        <fullName evidence="1">Uncharacterized protein</fullName>
    </submittedName>
</protein>
<accession>A0AAW1ITY5</accession>
<evidence type="ECO:0000313" key="2">
    <source>
        <dbReference type="Proteomes" id="UP001458880"/>
    </source>
</evidence>
<gene>
    <name evidence="1" type="ORF">QE152_g34441</name>
</gene>
<dbReference type="AlphaFoldDB" id="A0AAW1ITY5"/>
<name>A0AAW1ITY5_POPJA</name>
<reference evidence="1 2" key="1">
    <citation type="journal article" date="2024" name="BMC Genomics">
        <title>De novo assembly and annotation of Popillia japonica's genome with initial clues to its potential as an invasive pest.</title>
        <authorList>
            <person name="Cucini C."/>
            <person name="Boschi S."/>
            <person name="Funari R."/>
            <person name="Cardaioli E."/>
            <person name="Iannotti N."/>
            <person name="Marturano G."/>
            <person name="Paoli F."/>
            <person name="Bruttini M."/>
            <person name="Carapelli A."/>
            <person name="Frati F."/>
            <person name="Nardi F."/>
        </authorList>
    </citation>
    <scope>NUCLEOTIDE SEQUENCE [LARGE SCALE GENOMIC DNA]</scope>
    <source>
        <strain evidence="1">DMR45628</strain>
    </source>
</reference>
<organism evidence="1 2">
    <name type="scientific">Popillia japonica</name>
    <name type="common">Japanese beetle</name>
    <dbReference type="NCBI Taxonomy" id="7064"/>
    <lineage>
        <taxon>Eukaryota</taxon>
        <taxon>Metazoa</taxon>
        <taxon>Ecdysozoa</taxon>
        <taxon>Arthropoda</taxon>
        <taxon>Hexapoda</taxon>
        <taxon>Insecta</taxon>
        <taxon>Pterygota</taxon>
        <taxon>Neoptera</taxon>
        <taxon>Endopterygota</taxon>
        <taxon>Coleoptera</taxon>
        <taxon>Polyphaga</taxon>
        <taxon>Scarabaeiformia</taxon>
        <taxon>Scarabaeidae</taxon>
        <taxon>Rutelinae</taxon>
        <taxon>Popillia</taxon>
    </lineage>
</organism>
<dbReference type="EMBL" id="JASPKY010000554">
    <property type="protein sequence ID" value="KAK9693085.1"/>
    <property type="molecule type" value="Genomic_DNA"/>
</dbReference>
<evidence type="ECO:0000313" key="1">
    <source>
        <dbReference type="EMBL" id="KAK9693085.1"/>
    </source>
</evidence>
<comment type="caution">
    <text evidence="1">The sequence shown here is derived from an EMBL/GenBank/DDBJ whole genome shotgun (WGS) entry which is preliminary data.</text>
</comment>
<sequence>MCHRENKVWKRFHSDQTTHATSQAKRRISAETTQVSSHRWKYPIQRYIQPRHGVALNSIPPVLTVNSIISITLVSAGKPPPTDLQTLFHPEAARERWSVCRASIREFGCGAFTQHITKICCSTTLVVSSWSPFNEVSFNRRASKQNWFEELQTRQ</sequence>